<keyword evidence="2" id="KW-0520">NAD</keyword>
<evidence type="ECO:0000256" key="2">
    <source>
        <dbReference type="ARBA" id="ARBA00023027"/>
    </source>
</evidence>
<dbReference type="InterPro" id="IPR029753">
    <property type="entry name" value="D-isomer_DH_CS"/>
</dbReference>
<protein>
    <submittedName>
        <fullName evidence="4">Glyoxylate/hydroxypyruvate reductase A</fullName>
    </submittedName>
</protein>
<accession>A0A1H7WME6</accession>
<gene>
    <name evidence="4" type="ORF">SAMN05443999_11611</name>
</gene>
<dbReference type="STRING" id="1287727.SAMN05443999_11611"/>
<dbReference type="InterPro" id="IPR006140">
    <property type="entry name" value="D-isomer_DH_NAD-bd"/>
</dbReference>
<dbReference type="PROSITE" id="PS00671">
    <property type="entry name" value="D_2_HYDROXYACID_DH_3"/>
    <property type="match status" value="1"/>
</dbReference>
<dbReference type="AlphaFoldDB" id="A0A1H7WME6"/>
<dbReference type="SUPFAM" id="SSF51735">
    <property type="entry name" value="NAD(P)-binding Rossmann-fold domains"/>
    <property type="match status" value="1"/>
</dbReference>
<dbReference type="EMBL" id="FOAG01000016">
    <property type="protein sequence ID" value="SEM22631.1"/>
    <property type="molecule type" value="Genomic_DNA"/>
</dbReference>
<dbReference type="RefSeq" id="WP_093039091.1">
    <property type="nucleotide sequence ID" value="NZ_FOAG01000016.1"/>
</dbReference>
<keyword evidence="1" id="KW-0560">Oxidoreductase</keyword>
<organism evidence="4 5">
    <name type="scientific">Roseovarius azorensis</name>
    <dbReference type="NCBI Taxonomy" id="1287727"/>
    <lineage>
        <taxon>Bacteria</taxon>
        <taxon>Pseudomonadati</taxon>
        <taxon>Pseudomonadota</taxon>
        <taxon>Alphaproteobacteria</taxon>
        <taxon>Rhodobacterales</taxon>
        <taxon>Roseobacteraceae</taxon>
        <taxon>Roseovarius</taxon>
    </lineage>
</organism>
<proteinExistence type="predicted"/>
<dbReference type="PANTHER" id="PTHR43333">
    <property type="entry name" value="2-HACID_DH_C DOMAIN-CONTAINING PROTEIN"/>
    <property type="match status" value="1"/>
</dbReference>
<dbReference type="Gene3D" id="3.40.50.720">
    <property type="entry name" value="NAD(P)-binding Rossmann-like Domain"/>
    <property type="match status" value="2"/>
</dbReference>
<keyword evidence="5" id="KW-1185">Reference proteome</keyword>
<sequence length="310" mass="33641">MAVNILFAAHPERWDTYQAPLETALSKAGVAARLSTSLPAEEVDYIVYAPNSEVQDFTPFTRARAVLNLWAGVEDVVGNPTLRIPLARMVDHGLTQGMMEWVTGHVLRHHLGMDAHIHGQDGVWRKTIPPLAQDRPVTVLGLGALGRACAEALRALGFAVTGWSRSPKDIPGINCLAGDAGLRDALRTAEILVLLLPLTAQTENLLNTARLALLPRGAVIVNPGRGPLIDDDALLDALDAGHVGHATLDVFRVEPLPPDHPYWAHPRVTVTPHIASETRPDTAAQVIAENIRRGEAREPFLHLVDRKTGY</sequence>
<name>A0A1H7WME6_9RHOB</name>
<keyword evidence="4" id="KW-0670">Pyruvate</keyword>
<evidence type="ECO:0000256" key="1">
    <source>
        <dbReference type="ARBA" id="ARBA00023002"/>
    </source>
</evidence>
<evidence type="ECO:0000313" key="5">
    <source>
        <dbReference type="Proteomes" id="UP000199582"/>
    </source>
</evidence>
<dbReference type="Proteomes" id="UP000199582">
    <property type="component" value="Unassembled WGS sequence"/>
</dbReference>
<dbReference type="PANTHER" id="PTHR43333:SF1">
    <property type="entry name" value="D-ISOMER SPECIFIC 2-HYDROXYACID DEHYDROGENASE NAD-BINDING DOMAIN-CONTAINING PROTEIN"/>
    <property type="match status" value="1"/>
</dbReference>
<dbReference type="CDD" id="cd12164">
    <property type="entry name" value="GDH_like_2"/>
    <property type="match status" value="1"/>
</dbReference>
<dbReference type="OrthoDB" id="9787219at2"/>
<reference evidence="4 5" key="1">
    <citation type="submission" date="2016-10" db="EMBL/GenBank/DDBJ databases">
        <authorList>
            <person name="de Groot N.N."/>
        </authorList>
    </citation>
    <scope>NUCLEOTIDE SEQUENCE [LARGE SCALE GENOMIC DNA]</scope>
    <source>
        <strain evidence="4 5">DSM 100674</strain>
    </source>
</reference>
<dbReference type="GO" id="GO:0051287">
    <property type="term" value="F:NAD binding"/>
    <property type="evidence" value="ECO:0007669"/>
    <property type="project" value="InterPro"/>
</dbReference>
<evidence type="ECO:0000259" key="3">
    <source>
        <dbReference type="Pfam" id="PF02826"/>
    </source>
</evidence>
<dbReference type="GO" id="GO:0016616">
    <property type="term" value="F:oxidoreductase activity, acting on the CH-OH group of donors, NAD or NADP as acceptor"/>
    <property type="evidence" value="ECO:0007669"/>
    <property type="project" value="UniProtKB-ARBA"/>
</dbReference>
<dbReference type="InterPro" id="IPR036291">
    <property type="entry name" value="NAD(P)-bd_dom_sf"/>
</dbReference>
<feature type="domain" description="D-isomer specific 2-hydroxyacid dehydrogenase NAD-binding" evidence="3">
    <location>
        <begin position="109"/>
        <end position="275"/>
    </location>
</feature>
<evidence type="ECO:0000313" key="4">
    <source>
        <dbReference type="EMBL" id="SEM22631.1"/>
    </source>
</evidence>
<dbReference type="Pfam" id="PF02826">
    <property type="entry name" value="2-Hacid_dh_C"/>
    <property type="match status" value="1"/>
</dbReference>